<dbReference type="AlphaFoldDB" id="A0A4P6EF20"/>
<dbReference type="EMBL" id="CP035494">
    <property type="protein sequence ID" value="QAY60952.1"/>
    <property type="molecule type" value="Genomic_DNA"/>
</dbReference>
<dbReference type="RefSeq" id="WP_129391421.1">
    <property type="nucleotide sequence ID" value="NZ_CP035494.1"/>
</dbReference>
<dbReference type="OrthoDB" id="597632at2"/>
<reference evidence="2 3" key="1">
    <citation type="submission" date="2019-01" db="EMBL/GenBank/DDBJ databases">
        <title>Genome sequencing of strain DFW100M-13.</title>
        <authorList>
            <person name="Heo J."/>
            <person name="Kim S.-J."/>
            <person name="Kim J.-S."/>
            <person name="Hong S.-B."/>
            <person name="Kwon S.-W."/>
        </authorList>
    </citation>
    <scope>NUCLEOTIDE SEQUENCE [LARGE SCALE GENOMIC DNA]</scope>
    <source>
        <strain evidence="2 3">DFW100M-13</strain>
    </source>
</reference>
<dbReference type="PROSITE" id="PS51257">
    <property type="entry name" value="PROKAR_LIPOPROTEIN"/>
    <property type="match status" value="1"/>
</dbReference>
<dbReference type="KEGG" id="mprt:ET475_13775"/>
<name>A0A4P6EF20_9MICO</name>
<evidence type="ECO:0000313" key="2">
    <source>
        <dbReference type="EMBL" id="QAY60952.1"/>
    </source>
</evidence>
<dbReference type="PANTHER" id="PTHR39335">
    <property type="entry name" value="BLL4220 PROTEIN"/>
    <property type="match status" value="1"/>
</dbReference>
<evidence type="ECO:0000313" key="3">
    <source>
        <dbReference type="Proteomes" id="UP000293995"/>
    </source>
</evidence>
<feature type="chain" id="PRO_5039034289" description="Lipoprotein" evidence="1">
    <location>
        <begin position="21"/>
        <end position="167"/>
    </location>
</feature>
<keyword evidence="1" id="KW-0732">Signal</keyword>
<keyword evidence="3" id="KW-1185">Reference proteome</keyword>
<dbReference type="PANTHER" id="PTHR39335:SF1">
    <property type="entry name" value="BLL4220 PROTEIN"/>
    <property type="match status" value="1"/>
</dbReference>
<evidence type="ECO:0008006" key="4">
    <source>
        <dbReference type="Google" id="ProtNLM"/>
    </source>
</evidence>
<dbReference type="GO" id="GO:0043448">
    <property type="term" value="P:alkane catabolic process"/>
    <property type="evidence" value="ECO:0007669"/>
    <property type="project" value="TreeGrafter"/>
</dbReference>
<gene>
    <name evidence="2" type="ORF">ET475_13775</name>
</gene>
<dbReference type="Proteomes" id="UP000293995">
    <property type="component" value="Chromosome"/>
</dbReference>
<dbReference type="InterPro" id="IPR005297">
    <property type="entry name" value="Lipoprotein_repeat"/>
</dbReference>
<accession>A0A4P6EF20</accession>
<protein>
    <recommendedName>
        <fullName evidence="4">Lipoprotein</fullName>
    </recommendedName>
</protein>
<proteinExistence type="predicted"/>
<feature type="signal peptide" evidence="1">
    <location>
        <begin position="1"/>
        <end position="20"/>
    </location>
</feature>
<organism evidence="2 3">
    <name type="scientific">Microbacterium protaetiae</name>
    <dbReference type="NCBI Taxonomy" id="2509458"/>
    <lineage>
        <taxon>Bacteria</taxon>
        <taxon>Bacillati</taxon>
        <taxon>Actinomycetota</taxon>
        <taxon>Actinomycetes</taxon>
        <taxon>Micrococcales</taxon>
        <taxon>Microbacteriaceae</taxon>
        <taxon>Microbacterium</taxon>
    </lineage>
</organism>
<dbReference type="Pfam" id="PF03640">
    <property type="entry name" value="Lipoprotein_15"/>
    <property type="match status" value="2"/>
</dbReference>
<evidence type="ECO:0000256" key="1">
    <source>
        <dbReference type="SAM" id="SignalP"/>
    </source>
</evidence>
<sequence length="167" mass="16389">MHHIKAAATAGGLAVLFALAGCAGSSGPADTAGGGGANAYGPATSSSASGSAVLSTADSSLGTIVIDGSGMTVYMFDDDTKGTTTSACTGTCLVNWPPVLTDGSVPSLRGVSGQVGLIDAATGKKQVTLDGWPLYYYAGDRRAGDVNGQGVGGIWWVLGADGTEIRG</sequence>